<evidence type="ECO:0000259" key="16">
    <source>
        <dbReference type="Pfam" id="PF00905"/>
    </source>
</evidence>
<feature type="domain" description="Penicillin-binding protein dimerisation" evidence="17">
    <location>
        <begin position="64"/>
        <end position="235"/>
    </location>
</feature>
<comment type="caution">
    <text evidence="14">Lacks conserved residue(s) required for the propagation of feature annotation.</text>
</comment>
<dbReference type="STRING" id="1123397.SAMN05660831_01944"/>
<evidence type="ECO:0000256" key="10">
    <source>
        <dbReference type="ARBA" id="ARBA00022984"/>
    </source>
</evidence>
<evidence type="ECO:0000256" key="12">
    <source>
        <dbReference type="ARBA" id="ARBA00023136"/>
    </source>
</evidence>
<evidence type="ECO:0000313" key="19">
    <source>
        <dbReference type="Proteomes" id="UP000198611"/>
    </source>
</evidence>
<dbReference type="InterPro" id="IPR017790">
    <property type="entry name" value="Penicillin-binding_protein_2"/>
</dbReference>
<dbReference type="HAMAP" id="MF_02081">
    <property type="entry name" value="MrdA_transpept"/>
    <property type="match status" value="1"/>
</dbReference>
<dbReference type="Gene3D" id="3.90.1310.10">
    <property type="entry name" value="Penicillin-binding protein 2a (Domain 2)"/>
    <property type="match status" value="1"/>
</dbReference>
<keyword evidence="13 14" id="KW-0961">Cell wall biogenesis/degradation</keyword>
<dbReference type="SUPFAM" id="SSF56601">
    <property type="entry name" value="beta-lactamase/transpeptidase-like"/>
    <property type="match status" value="1"/>
</dbReference>
<evidence type="ECO:0000256" key="7">
    <source>
        <dbReference type="ARBA" id="ARBA00022692"/>
    </source>
</evidence>
<organism evidence="18 19">
    <name type="scientific">Thiohalospira halophila DSM 15071</name>
    <dbReference type="NCBI Taxonomy" id="1123397"/>
    <lineage>
        <taxon>Bacteria</taxon>
        <taxon>Pseudomonadati</taxon>
        <taxon>Pseudomonadota</taxon>
        <taxon>Gammaproteobacteria</taxon>
        <taxon>Thiohalospirales</taxon>
        <taxon>Thiohalospiraceae</taxon>
        <taxon>Thiohalospira</taxon>
    </lineage>
</organism>
<dbReference type="InterPro" id="IPR012338">
    <property type="entry name" value="Beta-lactam/transpept-like"/>
</dbReference>
<feature type="transmembrane region" description="Helical" evidence="14">
    <location>
        <begin position="21"/>
        <end position="41"/>
    </location>
</feature>
<dbReference type="Gene3D" id="3.30.1390.30">
    <property type="entry name" value="Penicillin-binding protein 2a, domain 3"/>
    <property type="match status" value="1"/>
</dbReference>
<keyword evidence="12 14" id="KW-0472">Membrane</keyword>
<evidence type="ECO:0000256" key="1">
    <source>
        <dbReference type="ARBA" id="ARBA00004167"/>
    </source>
</evidence>
<keyword evidence="19" id="KW-1185">Reference proteome</keyword>
<comment type="similarity">
    <text evidence="14">Belongs to the transpeptidase family. MrdA subfamily.</text>
</comment>
<dbReference type="Pfam" id="PF00905">
    <property type="entry name" value="Transpeptidase"/>
    <property type="match status" value="1"/>
</dbReference>
<keyword evidence="11 14" id="KW-1133">Transmembrane helix</keyword>
<keyword evidence="6 14" id="KW-0645">Protease</keyword>
<evidence type="ECO:0000313" key="18">
    <source>
        <dbReference type="EMBL" id="SFD59839.1"/>
    </source>
</evidence>
<dbReference type="InterPro" id="IPR001460">
    <property type="entry name" value="PCN-bd_Tpept"/>
</dbReference>
<dbReference type="InterPro" id="IPR005311">
    <property type="entry name" value="PBP_dimer"/>
</dbReference>
<evidence type="ECO:0000256" key="9">
    <source>
        <dbReference type="ARBA" id="ARBA00022960"/>
    </source>
</evidence>
<proteinExistence type="inferred from homology"/>
<accession>A0A1I1TMV1</accession>
<dbReference type="GO" id="GO:0071555">
    <property type="term" value="P:cell wall organization"/>
    <property type="evidence" value="ECO:0007669"/>
    <property type="project" value="UniProtKB-KW"/>
</dbReference>
<dbReference type="UniPathway" id="UPA00219"/>
<evidence type="ECO:0000259" key="17">
    <source>
        <dbReference type="Pfam" id="PF03717"/>
    </source>
</evidence>
<comment type="catalytic activity">
    <reaction evidence="14">
        <text>Preferential cleavage: (Ac)2-L-Lys-D-Ala-|-D-Ala. Also transpeptidation of peptidyl-alanyl moieties that are N-acyl substituents of D-alanine.</text>
        <dbReference type="EC" id="3.4.16.4"/>
    </reaction>
</comment>
<dbReference type="OrthoDB" id="9766847at2"/>
<dbReference type="GO" id="GO:0008360">
    <property type="term" value="P:regulation of cell shape"/>
    <property type="evidence" value="ECO:0007669"/>
    <property type="project" value="UniProtKB-KW"/>
</dbReference>
<evidence type="ECO:0000256" key="2">
    <source>
        <dbReference type="ARBA" id="ARBA00004236"/>
    </source>
</evidence>
<dbReference type="GO" id="GO:0006508">
    <property type="term" value="P:proteolysis"/>
    <property type="evidence" value="ECO:0007669"/>
    <property type="project" value="UniProtKB-KW"/>
</dbReference>
<feature type="compositionally biased region" description="Basic and acidic residues" evidence="15">
    <location>
        <begin position="482"/>
        <end position="496"/>
    </location>
</feature>
<dbReference type="EMBL" id="FOMJ01000006">
    <property type="protein sequence ID" value="SFD59839.1"/>
    <property type="molecule type" value="Genomic_DNA"/>
</dbReference>
<reference evidence="18 19" key="1">
    <citation type="submission" date="2016-10" db="EMBL/GenBank/DDBJ databases">
        <authorList>
            <person name="de Groot N.N."/>
        </authorList>
    </citation>
    <scope>NUCLEOTIDE SEQUENCE [LARGE SCALE GENOMIC DNA]</scope>
    <source>
        <strain evidence="18 19">HL3</strain>
    </source>
</reference>
<dbReference type="Gene3D" id="3.40.710.10">
    <property type="entry name" value="DD-peptidase/beta-lactamase superfamily"/>
    <property type="match status" value="1"/>
</dbReference>
<dbReference type="AlphaFoldDB" id="A0A1I1TMV1"/>
<dbReference type="GO" id="GO:0008658">
    <property type="term" value="F:penicillin binding"/>
    <property type="evidence" value="ECO:0007669"/>
    <property type="project" value="UniProtKB-UniRule"/>
</dbReference>
<dbReference type="GO" id="GO:0009252">
    <property type="term" value="P:peptidoglycan biosynthetic process"/>
    <property type="evidence" value="ECO:0007669"/>
    <property type="project" value="UniProtKB-UniRule"/>
</dbReference>
<keyword evidence="7 14" id="KW-0812">Transmembrane</keyword>
<protein>
    <recommendedName>
        <fullName evidence="14">Peptidoglycan D,D-transpeptidase MrdA</fullName>
        <ecNumber evidence="14">3.4.16.4</ecNumber>
    </recommendedName>
    <alternativeName>
        <fullName evidence="14">Penicillin-binding protein 2</fullName>
        <shortName evidence="14">PBP-2</shortName>
    </alternativeName>
</protein>
<keyword evidence="9 14" id="KW-0133">Cell shape</keyword>
<keyword evidence="8 14" id="KW-0378">Hydrolase</keyword>
<dbReference type="InterPro" id="IPR036138">
    <property type="entry name" value="PBP_dimer_sf"/>
</dbReference>
<evidence type="ECO:0000256" key="3">
    <source>
        <dbReference type="ARBA" id="ARBA00022475"/>
    </source>
</evidence>
<dbReference type="RefSeq" id="WP_093428572.1">
    <property type="nucleotide sequence ID" value="NZ_FOMJ01000006.1"/>
</dbReference>
<dbReference type="EC" id="3.4.16.4" evidence="14"/>
<keyword evidence="4 14" id="KW-0997">Cell inner membrane</keyword>
<comment type="function">
    <text evidence="14">Catalyzes cross-linking of the peptidoglycan cell wall.</text>
</comment>
<sequence length="617" mass="68385">MADNHTLRDKVRESRVATVRIITAGVIAGLLLVALGGRLFYLQILDHERLATQSQANRLNLQPLPSTRGLIYDRDGRLLAENVPTYSLEVVPERVDDLGATLTALREVIPFSDAQRERFLEEVERSRSFESIPLRLRLTEKEVARFAIDRHRFPGVDIEARLSRHYPLGETTAHVVGYVGRISAEEVRQAEPGAYRGRTHVGKVGIEAAYEESLRGETGFERVETNAQGRVLRVVEREDPIPGRDLHLTIDAELHRAAHDAFGEESGALVALEPETGDVLALVSSPGYDPNGFVRGMEREALNVLNLSPNQPLFNRAIRGRYPPGSTIKPLVGLAGLETETVDPDDTVDCHGHYEPEFEDERTYRDWKEEGHGPTDLHKSIAQSCDVYYYDLAYHLGIDQLAPFLERFGLGRPTGIDLEGERAGVVPSREWKEENRHVRWFPGETLITGIGQGYMLATPLQLAEATATLANGGHRMRPRVVAREEGPEETTPHPPEEQADLELDPGNVEDVREGMEGVIHGLRGTARSIGWRINYRMAGKTGTAQVFGLEEGEEYVEEEIVKRLRDHALFVAFAPADDPEIAVAVIVENGGSGGAVAAPIAERVITRFLESRAEEGS</sequence>
<dbReference type="PANTHER" id="PTHR30627">
    <property type="entry name" value="PEPTIDOGLYCAN D,D-TRANSPEPTIDASE"/>
    <property type="match status" value="1"/>
</dbReference>
<keyword evidence="3 14" id="KW-1003">Cell membrane</keyword>
<feature type="domain" description="Penicillin-binding protein transpeptidase" evidence="16">
    <location>
        <begin position="267"/>
        <end position="605"/>
    </location>
</feature>
<evidence type="ECO:0000256" key="14">
    <source>
        <dbReference type="HAMAP-Rule" id="MF_02081"/>
    </source>
</evidence>
<dbReference type="SUPFAM" id="SSF56519">
    <property type="entry name" value="Penicillin binding protein dimerisation domain"/>
    <property type="match status" value="1"/>
</dbReference>
<dbReference type="NCBIfam" id="TIGR03423">
    <property type="entry name" value="pbp2_mrdA"/>
    <property type="match status" value="1"/>
</dbReference>
<feature type="active site" description="Acyl-ester intermediate" evidence="14">
    <location>
        <position position="326"/>
    </location>
</feature>
<comment type="pathway">
    <text evidence="14">Cell wall biogenesis; peptidoglycan biosynthesis.</text>
</comment>
<name>A0A1I1TMV1_9GAMM</name>
<dbReference type="PANTHER" id="PTHR30627:SF2">
    <property type="entry name" value="PEPTIDOGLYCAN D,D-TRANSPEPTIDASE MRDA"/>
    <property type="match status" value="1"/>
</dbReference>
<feature type="region of interest" description="Disordered" evidence="15">
    <location>
        <begin position="482"/>
        <end position="501"/>
    </location>
</feature>
<evidence type="ECO:0000256" key="6">
    <source>
        <dbReference type="ARBA" id="ARBA00022670"/>
    </source>
</evidence>
<dbReference type="GO" id="GO:0071972">
    <property type="term" value="F:peptidoglycan L,D-transpeptidase activity"/>
    <property type="evidence" value="ECO:0007669"/>
    <property type="project" value="TreeGrafter"/>
</dbReference>
<evidence type="ECO:0000256" key="5">
    <source>
        <dbReference type="ARBA" id="ARBA00022645"/>
    </source>
</evidence>
<dbReference type="Pfam" id="PF03717">
    <property type="entry name" value="PBP_dimer"/>
    <property type="match status" value="1"/>
</dbReference>
<evidence type="ECO:0000256" key="15">
    <source>
        <dbReference type="SAM" id="MobiDB-lite"/>
    </source>
</evidence>
<keyword evidence="5 14" id="KW-0121">Carboxypeptidase</keyword>
<evidence type="ECO:0000256" key="11">
    <source>
        <dbReference type="ARBA" id="ARBA00022989"/>
    </source>
</evidence>
<dbReference type="InterPro" id="IPR050515">
    <property type="entry name" value="Beta-lactam/transpept"/>
</dbReference>
<evidence type="ECO:0000256" key="13">
    <source>
        <dbReference type="ARBA" id="ARBA00023316"/>
    </source>
</evidence>
<dbReference type="GO" id="GO:0005886">
    <property type="term" value="C:plasma membrane"/>
    <property type="evidence" value="ECO:0007669"/>
    <property type="project" value="UniProtKB-SubCell"/>
</dbReference>
<gene>
    <name evidence="14" type="primary">mrdA</name>
    <name evidence="18" type="ORF">SAMN05660831_01944</name>
</gene>
<evidence type="ECO:0000256" key="8">
    <source>
        <dbReference type="ARBA" id="ARBA00022801"/>
    </source>
</evidence>
<comment type="subcellular location">
    <subcellularLocation>
        <location evidence="14">Cell inner membrane</location>
        <topology evidence="14">Single-pass membrane protein</topology>
    </subcellularLocation>
    <subcellularLocation>
        <location evidence="2">Cell membrane</location>
    </subcellularLocation>
    <subcellularLocation>
        <location evidence="1">Membrane</location>
        <topology evidence="1">Single-pass membrane protein</topology>
    </subcellularLocation>
</comment>
<dbReference type="Proteomes" id="UP000198611">
    <property type="component" value="Unassembled WGS sequence"/>
</dbReference>
<dbReference type="GO" id="GO:0009002">
    <property type="term" value="F:serine-type D-Ala-D-Ala carboxypeptidase activity"/>
    <property type="evidence" value="ECO:0007669"/>
    <property type="project" value="UniProtKB-UniRule"/>
</dbReference>
<keyword evidence="10 14" id="KW-0573">Peptidoglycan synthesis</keyword>
<evidence type="ECO:0000256" key="4">
    <source>
        <dbReference type="ARBA" id="ARBA00022519"/>
    </source>
</evidence>